<dbReference type="EMBL" id="UZAI01021376">
    <property type="protein sequence ID" value="VDP55325.1"/>
    <property type="molecule type" value="Genomic_DNA"/>
</dbReference>
<accession>A0A183NB01</accession>
<evidence type="ECO:0000313" key="2">
    <source>
        <dbReference type="Proteomes" id="UP000277204"/>
    </source>
</evidence>
<organism evidence="1 2">
    <name type="scientific">Schistosoma margrebowiei</name>
    <dbReference type="NCBI Taxonomy" id="48269"/>
    <lineage>
        <taxon>Eukaryota</taxon>
        <taxon>Metazoa</taxon>
        <taxon>Spiralia</taxon>
        <taxon>Lophotrochozoa</taxon>
        <taxon>Platyhelminthes</taxon>
        <taxon>Trematoda</taxon>
        <taxon>Digenea</taxon>
        <taxon>Strigeidida</taxon>
        <taxon>Schistosomatoidea</taxon>
        <taxon>Schistosomatidae</taxon>
        <taxon>Schistosoma</taxon>
    </lineage>
</organism>
<evidence type="ECO:0000313" key="1">
    <source>
        <dbReference type="EMBL" id="VDP55325.1"/>
    </source>
</evidence>
<name>A0A183NB01_9TREM</name>
<sequence>MGMGKGTKRQQNGVQSKLGLKVEEQMQRDQLFLWKSPLLTLYYFVLECIFRFAQLRFTVLQNKTRCVFVVSIILLLFFLDYFEGPHSHTFGRMKSTFLWWSWWVWLGFLSSCGFGTGLHTFVLYLGPFIAEVTMSAYECKTLDFPRPPYPDRIVCPDNTNPFEKITFWKIMRKVQMESIMKKELVRRNKGIKQFKSHSLREDEEYIRLDNCDRS</sequence>
<gene>
    <name evidence="1" type="ORF">SMRZ_LOCUS25475</name>
</gene>
<dbReference type="AlphaFoldDB" id="A0A183NB01"/>
<dbReference type="Proteomes" id="UP000277204">
    <property type="component" value="Unassembled WGS sequence"/>
</dbReference>
<dbReference type="STRING" id="48269.A0A183NB01"/>
<proteinExistence type="predicted"/>
<reference evidence="1 2" key="1">
    <citation type="submission" date="2018-11" db="EMBL/GenBank/DDBJ databases">
        <authorList>
            <consortium name="Pathogen Informatics"/>
        </authorList>
    </citation>
    <scope>NUCLEOTIDE SEQUENCE [LARGE SCALE GENOMIC DNA]</scope>
    <source>
        <strain evidence="1 2">Zambia</strain>
    </source>
</reference>
<keyword evidence="2" id="KW-1185">Reference proteome</keyword>
<protein>
    <submittedName>
        <fullName evidence="1">Uncharacterized protein</fullName>
    </submittedName>
</protein>